<feature type="transmembrane region" description="Helical" evidence="8">
    <location>
        <begin position="60"/>
        <end position="76"/>
    </location>
</feature>
<dbReference type="EMBL" id="JBHLTL010000011">
    <property type="protein sequence ID" value="MFC0590836.1"/>
    <property type="molecule type" value="Genomic_DNA"/>
</dbReference>
<keyword evidence="11" id="KW-1185">Reference proteome</keyword>
<evidence type="ECO:0000256" key="1">
    <source>
        <dbReference type="ARBA" id="ARBA00004651"/>
    </source>
</evidence>
<keyword evidence="2" id="KW-1003">Cell membrane</keyword>
<dbReference type="EC" id="2.4.-.-" evidence="10"/>
<organism evidence="10 11">
    <name type="scientific">Novosphingobium aquiterrae</name>
    <dbReference type="NCBI Taxonomy" id="624388"/>
    <lineage>
        <taxon>Bacteria</taxon>
        <taxon>Pseudomonadati</taxon>
        <taxon>Pseudomonadota</taxon>
        <taxon>Alphaproteobacteria</taxon>
        <taxon>Sphingomonadales</taxon>
        <taxon>Sphingomonadaceae</taxon>
        <taxon>Novosphingobium</taxon>
    </lineage>
</organism>
<evidence type="ECO:0000256" key="3">
    <source>
        <dbReference type="ARBA" id="ARBA00022676"/>
    </source>
</evidence>
<protein>
    <submittedName>
        <fullName evidence="10">ArnT family glycosyltransferase</fullName>
        <ecNumber evidence="10">2.4.-.-</ecNumber>
    </submittedName>
</protein>
<dbReference type="PANTHER" id="PTHR33908:SF11">
    <property type="entry name" value="MEMBRANE PROTEIN"/>
    <property type="match status" value="1"/>
</dbReference>
<evidence type="ECO:0000256" key="2">
    <source>
        <dbReference type="ARBA" id="ARBA00022475"/>
    </source>
</evidence>
<evidence type="ECO:0000313" key="11">
    <source>
        <dbReference type="Proteomes" id="UP001589943"/>
    </source>
</evidence>
<feature type="domain" description="Glycosyltransferase RgtA/B/C/D-like" evidence="9">
    <location>
        <begin position="61"/>
        <end position="213"/>
    </location>
</feature>
<feature type="transmembrane region" description="Helical" evidence="8">
    <location>
        <begin position="201"/>
        <end position="222"/>
    </location>
</feature>
<feature type="transmembrane region" description="Helical" evidence="8">
    <location>
        <begin position="172"/>
        <end position="189"/>
    </location>
</feature>
<keyword evidence="3 10" id="KW-0328">Glycosyltransferase</keyword>
<keyword evidence="6 8" id="KW-1133">Transmembrane helix</keyword>
<name>A0ABV6PLX2_9SPHN</name>
<dbReference type="InterPro" id="IPR038731">
    <property type="entry name" value="RgtA/B/C-like"/>
</dbReference>
<evidence type="ECO:0000256" key="8">
    <source>
        <dbReference type="SAM" id="Phobius"/>
    </source>
</evidence>
<keyword evidence="7 8" id="KW-0472">Membrane</keyword>
<comment type="subcellular location">
    <subcellularLocation>
        <location evidence="1">Cell membrane</location>
        <topology evidence="1">Multi-pass membrane protein</topology>
    </subcellularLocation>
</comment>
<sequence length="505" mass="53973">MNAKASPNALTAALILALAVLATQFLSVGREVIDPDESTFILMGADVAKGHLPFVEQFDLKPPMIFLAIGAVLAVFGKSIVAVRLLGDAMLLGTAVLVFLFARRLTSAWSALAGALLYVAFASLDLGQPTYSELPALLFGMAALAVLAHSPVTMQRAALGGLLLSLAVLSRTNLYPLPLVFGALLLFAAMRKRSTADPRAWLAFGLGGLVPVALLIAVYALAGHLDLLKLAMIDVPLAYSQQVGVLAAVRENVTQFYVITTMEPLIVVPFVLMALLGLALAAARLTFPAQRQESWRLTVLLLALAALLVSLALSGAVYPHYWLQVLPVLAVFCAIGIGFVAQLRLGLIAALALTLLPLGAALGERLPQSLAVARNPEASADRFEVAAAARHIAASGVRHPSVWPWRNQLIDWYLDAPQLSKVGVQPENIARPPIASPLAAHGYIGRDEVGRLLVLKPDFVVTDAKGKGIEWLRATGQPVDAWLADNYRRDAQFGDVVVYRRINRP</sequence>
<evidence type="ECO:0000256" key="6">
    <source>
        <dbReference type="ARBA" id="ARBA00022989"/>
    </source>
</evidence>
<dbReference type="Proteomes" id="UP001589943">
    <property type="component" value="Unassembled WGS sequence"/>
</dbReference>
<reference evidence="10 11" key="1">
    <citation type="submission" date="2024-09" db="EMBL/GenBank/DDBJ databases">
        <authorList>
            <person name="Sun Q."/>
            <person name="Mori K."/>
        </authorList>
    </citation>
    <scope>NUCLEOTIDE SEQUENCE [LARGE SCALE GENOMIC DNA]</scope>
    <source>
        <strain evidence="10 11">NCAIM B.02537</strain>
    </source>
</reference>
<evidence type="ECO:0000259" key="9">
    <source>
        <dbReference type="Pfam" id="PF13231"/>
    </source>
</evidence>
<proteinExistence type="predicted"/>
<evidence type="ECO:0000256" key="4">
    <source>
        <dbReference type="ARBA" id="ARBA00022679"/>
    </source>
</evidence>
<dbReference type="InterPro" id="IPR050297">
    <property type="entry name" value="LipidA_mod_glycosyltrf_83"/>
</dbReference>
<feature type="transmembrane region" description="Helical" evidence="8">
    <location>
        <begin position="108"/>
        <end position="127"/>
    </location>
</feature>
<dbReference type="RefSeq" id="WP_379482264.1">
    <property type="nucleotide sequence ID" value="NZ_JBHLTL010000011.1"/>
</dbReference>
<dbReference type="GO" id="GO:0016757">
    <property type="term" value="F:glycosyltransferase activity"/>
    <property type="evidence" value="ECO:0007669"/>
    <property type="project" value="UniProtKB-KW"/>
</dbReference>
<evidence type="ECO:0000256" key="7">
    <source>
        <dbReference type="ARBA" id="ARBA00023136"/>
    </source>
</evidence>
<accession>A0ABV6PLX2</accession>
<gene>
    <name evidence="10" type="ORF">ACFFF7_15625</name>
</gene>
<feature type="transmembrane region" description="Helical" evidence="8">
    <location>
        <begin position="266"/>
        <end position="287"/>
    </location>
</feature>
<keyword evidence="4 10" id="KW-0808">Transferase</keyword>
<comment type="caution">
    <text evidence="10">The sequence shown here is derived from an EMBL/GenBank/DDBJ whole genome shotgun (WGS) entry which is preliminary data.</text>
</comment>
<feature type="transmembrane region" description="Helical" evidence="8">
    <location>
        <begin position="299"/>
        <end position="322"/>
    </location>
</feature>
<evidence type="ECO:0000313" key="10">
    <source>
        <dbReference type="EMBL" id="MFC0590836.1"/>
    </source>
</evidence>
<dbReference type="PANTHER" id="PTHR33908">
    <property type="entry name" value="MANNOSYLTRANSFERASE YKCB-RELATED"/>
    <property type="match status" value="1"/>
</dbReference>
<evidence type="ECO:0000256" key="5">
    <source>
        <dbReference type="ARBA" id="ARBA00022692"/>
    </source>
</evidence>
<dbReference type="Pfam" id="PF13231">
    <property type="entry name" value="PMT_2"/>
    <property type="match status" value="1"/>
</dbReference>
<feature type="transmembrane region" description="Helical" evidence="8">
    <location>
        <begin position="328"/>
        <end position="356"/>
    </location>
</feature>
<keyword evidence="5 8" id="KW-0812">Transmembrane</keyword>